<dbReference type="AlphaFoldDB" id="A0A6A0H888"/>
<dbReference type="InterPro" id="IPR015797">
    <property type="entry name" value="NUDIX_hydrolase-like_dom_sf"/>
</dbReference>
<proteinExistence type="predicted"/>
<organism evidence="2">
    <name type="scientific">Hyalella azteca</name>
    <name type="common">Amphipod</name>
    <dbReference type="NCBI Taxonomy" id="294128"/>
    <lineage>
        <taxon>Eukaryota</taxon>
        <taxon>Metazoa</taxon>
        <taxon>Ecdysozoa</taxon>
        <taxon>Arthropoda</taxon>
        <taxon>Crustacea</taxon>
        <taxon>Multicrustacea</taxon>
        <taxon>Malacostraca</taxon>
        <taxon>Eumalacostraca</taxon>
        <taxon>Peracarida</taxon>
        <taxon>Amphipoda</taxon>
        <taxon>Senticaudata</taxon>
        <taxon>Talitrida</taxon>
        <taxon>Talitroidea</taxon>
        <taxon>Hyalellidae</taxon>
        <taxon>Hyalella</taxon>
    </lineage>
</organism>
<dbReference type="OrthoDB" id="447842at2759"/>
<sequence>MLESSDERILITRRAQHMRTFPGVWVPPGGHIVCSPCRSNCPIISLVAEDGESIIEAGMREVFEETALRLVKGKHPESVFLQLPNEDGSSQDMSNEITNEDSNINCYRVLGLWESCFPPVLYAGTPKRQHLVYYLHVLVSQRSEDIEPHIKVMQS</sequence>
<gene>
    <name evidence="2" type="ORF">HAZT_HAZT003344</name>
</gene>
<feature type="domain" description="Nudix hydrolase" evidence="1">
    <location>
        <begin position="1"/>
        <end position="155"/>
    </location>
</feature>
<reference evidence="2" key="3">
    <citation type="submission" date="2019-06" db="EMBL/GenBank/DDBJ databases">
        <authorList>
            <person name="Poynton C."/>
            <person name="Hasenbein S."/>
            <person name="Benoit J.B."/>
            <person name="Sepulveda M.S."/>
            <person name="Poelchau M.F."/>
            <person name="Murali S.C."/>
            <person name="Chen S."/>
            <person name="Glastad K.M."/>
            <person name="Werren J.H."/>
            <person name="Vineis J.H."/>
            <person name="Bowen J.L."/>
            <person name="Friedrich M."/>
            <person name="Jones J."/>
            <person name="Robertson H.M."/>
            <person name="Feyereisen R."/>
            <person name="Mechler-Hickson A."/>
            <person name="Mathers N."/>
            <person name="Lee C.E."/>
            <person name="Colbourne J.K."/>
            <person name="Biales A."/>
            <person name="Johnston J.S."/>
            <person name="Wellborn G.A."/>
            <person name="Rosendale A.J."/>
            <person name="Cridge A.G."/>
            <person name="Munoz-Torres M.C."/>
            <person name="Bain P.A."/>
            <person name="Manny A.R."/>
            <person name="Major K.M."/>
            <person name="Lambert F.N."/>
            <person name="Vulpe C.D."/>
            <person name="Tuck P."/>
            <person name="Blalock B.J."/>
            <person name="Lin Y.-Y."/>
            <person name="Smith M.E."/>
            <person name="Ochoa-Acuna H."/>
            <person name="Chen M.-J.M."/>
            <person name="Childers C.P."/>
            <person name="Qu J."/>
            <person name="Dugan S."/>
            <person name="Lee S.L."/>
            <person name="Chao H."/>
            <person name="Dinh H."/>
            <person name="Han Y."/>
            <person name="Doddapaneni H."/>
            <person name="Worley K.C."/>
            <person name="Muzny D.M."/>
            <person name="Gibbs R.A."/>
            <person name="Richards S."/>
        </authorList>
    </citation>
    <scope>NUCLEOTIDE SEQUENCE</scope>
    <source>
        <strain evidence="2">HAZT.00-mixed</strain>
        <tissue evidence="2">Whole organism</tissue>
    </source>
</reference>
<name>A0A6A0H888_HYAAZ</name>
<comment type="caution">
    <text evidence="2">The sequence shown here is derived from an EMBL/GenBank/DDBJ whole genome shotgun (WGS) entry which is preliminary data.</text>
</comment>
<reference evidence="2" key="2">
    <citation type="journal article" date="2018" name="Environ. Sci. Technol.">
        <title>The Toxicogenome of Hyalella azteca: A Model for Sediment Ecotoxicology and Evolutionary Toxicology.</title>
        <authorList>
            <person name="Poynton H.C."/>
            <person name="Hasenbein S."/>
            <person name="Benoit J.B."/>
            <person name="Sepulveda M.S."/>
            <person name="Poelchau M.F."/>
            <person name="Hughes D.S.T."/>
            <person name="Murali S.C."/>
            <person name="Chen S."/>
            <person name="Glastad K.M."/>
            <person name="Goodisman M.A.D."/>
            <person name="Werren J.H."/>
            <person name="Vineis J.H."/>
            <person name="Bowen J.L."/>
            <person name="Friedrich M."/>
            <person name="Jones J."/>
            <person name="Robertson H.M."/>
            <person name="Feyereisen R."/>
            <person name="Mechler-Hickson A."/>
            <person name="Mathers N."/>
            <person name="Lee C.E."/>
            <person name="Colbourne J.K."/>
            <person name="Biales A."/>
            <person name="Johnston J.S."/>
            <person name="Wellborn G.A."/>
            <person name="Rosendale A.J."/>
            <person name="Cridge A.G."/>
            <person name="Munoz-Torres M.C."/>
            <person name="Bain P.A."/>
            <person name="Manny A.R."/>
            <person name="Major K.M."/>
            <person name="Lambert F.N."/>
            <person name="Vulpe C.D."/>
            <person name="Tuck P."/>
            <person name="Blalock B.J."/>
            <person name="Lin Y.Y."/>
            <person name="Smith M.E."/>
            <person name="Ochoa-Acuna H."/>
            <person name="Chen M.M."/>
            <person name="Childers C.P."/>
            <person name="Qu J."/>
            <person name="Dugan S."/>
            <person name="Lee S.L."/>
            <person name="Chao H."/>
            <person name="Dinh H."/>
            <person name="Han Y."/>
            <person name="Doddapaneni H."/>
            <person name="Worley K.C."/>
            <person name="Muzny D.M."/>
            <person name="Gibbs R.A."/>
            <person name="Richards S."/>
        </authorList>
    </citation>
    <scope>NUCLEOTIDE SEQUENCE</scope>
    <source>
        <strain evidence="2">HAZT.00-mixed</strain>
        <tissue evidence="2">Whole organism</tissue>
    </source>
</reference>
<evidence type="ECO:0000313" key="2">
    <source>
        <dbReference type="EMBL" id="KAA0201146.1"/>
    </source>
</evidence>
<evidence type="ECO:0000259" key="1">
    <source>
        <dbReference type="PROSITE" id="PS51462"/>
    </source>
</evidence>
<protein>
    <recommendedName>
        <fullName evidence="1">Nudix hydrolase domain-containing protein</fullName>
    </recommendedName>
</protein>
<dbReference type="EMBL" id="JQDR03005826">
    <property type="protein sequence ID" value="KAA0201146.1"/>
    <property type="molecule type" value="Genomic_DNA"/>
</dbReference>
<dbReference type="Gene3D" id="3.90.79.10">
    <property type="entry name" value="Nucleoside Triphosphate Pyrophosphohydrolase"/>
    <property type="match status" value="1"/>
</dbReference>
<dbReference type="InterPro" id="IPR000086">
    <property type="entry name" value="NUDIX_hydrolase_dom"/>
</dbReference>
<dbReference type="Proteomes" id="UP000711488">
    <property type="component" value="Unassembled WGS sequence"/>
</dbReference>
<dbReference type="PROSITE" id="PS51462">
    <property type="entry name" value="NUDIX"/>
    <property type="match status" value="1"/>
</dbReference>
<accession>A0A6A0H888</accession>
<dbReference type="SUPFAM" id="SSF55811">
    <property type="entry name" value="Nudix"/>
    <property type="match status" value="1"/>
</dbReference>
<dbReference type="Pfam" id="PF00293">
    <property type="entry name" value="NUDIX"/>
    <property type="match status" value="1"/>
</dbReference>
<reference evidence="2" key="1">
    <citation type="submission" date="2014-08" db="EMBL/GenBank/DDBJ databases">
        <authorList>
            <person name="Murali S."/>
            <person name="Richards S."/>
            <person name="Bandaranaike D."/>
            <person name="Bellair M."/>
            <person name="Blankenburg K."/>
            <person name="Chao H."/>
            <person name="Dinh H."/>
            <person name="Doddapaneni H."/>
            <person name="Dugan-Rocha S."/>
            <person name="Elkadiri S."/>
            <person name="Gnanaolivu R."/>
            <person name="Hughes D."/>
            <person name="Lee S."/>
            <person name="Li M."/>
            <person name="Ming W."/>
            <person name="Munidasa M."/>
            <person name="Muniz J."/>
            <person name="Nguyen L."/>
            <person name="Osuji N."/>
            <person name="Pu L.-L."/>
            <person name="Puazo M."/>
            <person name="Skinner E."/>
            <person name="Qu C."/>
            <person name="Quiroz J."/>
            <person name="Raj R."/>
            <person name="Weissenberger G."/>
            <person name="Xin Y."/>
            <person name="Zou X."/>
            <person name="Han Y."/>
            <person name="Worley K."/>
            <person name="Muzny D."/>
            <person name="Gibbs R."/>
        </authorList>
    </citation>
    <scope>NUCLEOTIDE SEQUENCE</scope>
    <source>
        <strain evidence="2">HAZT.00-mixed</strain>
        <tissue evidence="2">Whole organism</tissue>
    </source>
</reference>